<sequence>MDTGELARLTVPQLKALCKERRITGYSKLNKTGLLQKLGVEPPLRSTVAKNKTGCASSQSRVTAAPQNFVPCFIEANAAYTSDTLPTLTSGLSTLAPSRPGQPTATTASQEIVTPNLSHAGPAGTSSFKFVPELQTCTGSRHENETRPLNQECSQGSGSTTPLSAESTRQAQWDEISRIENSPGSNTHELNARKRKKAIETDKTAERAPKLARPLTGNMEAGQSKPSEYVLRRPNILRPLIPASSSLWNESHKERLVVTMAKTRNANSPIAPASRKKFAPLVPKNTDPVARPPPMTMKNRILEPLDIEWDHSGNIVSGSHLEFATCPAIPVLKPITLPPSIAQRKKVDRLASLMSLLTPVSLSKFAGLSRLHRYSVYVSAFHRLRREFCGLRLNAIVKSASPAMTNFWPYLRQRINERDSRKAIFCQSFLGRMFQSFPGIISPRIWSSSDNERQITVAIRFLMTLVYFHVSVGYDASGTFKSKCIVSADEIVQGEIWRINISSPTSGIQSYYALESTCEVVGLEESSGEEQQKQQWNKPLLRADWTSYIQYRLGQGNADCATTSKENIGLGKFLKWPNHEEYIRGISKMWLSKVEKHPDGSYKKTVAERYIMACVAGNSISGRTMTCSEMESDFNGRQIAGRLHAPPNKKLSESSAVFLNLYLPEHHLIESVHFTSRDGKCLHPAVAVVQTPGREYYILKDNGMQIGCEEDGIPLVWRNILSCDCYGISETPGL</sequence>
<evidence type="ECO:0000313" key="2">
    <source>
        <dbReference type="EMBL" id="TFK27997.1"/>
    </source>
</evidence>
<organism evidence="2 3">
    <name type="scientific">Coprinopsis marcescibilis</name>
    <name type="common">Agaric fungus</name>
    <name type="synonym">Psathyrella marcescibilis</name>
    <dbReference type="NCBI Taxonomy" id="230819"/>
    <lineage>
        <taxon>Eukaryota</taxon>
        <taxon>Fungi</taxon>
        <taxon>Dikarya</taxon>
        <taxon>Basidiomycota</taxon>
        <taxon>Agaricomycotina</taxon>
        <taxon>Agaricomycetes</taxon>
        <taxon>Agaricomycetidae</taxon>
        <taxon>Agaricales</taxon>
        <taxon>Agaricineae</taxon>
        <taxon>Psathyrellaceae</taxon>
        <taxon>Coprinopsis</taxon>
    </lineage>
</organism>
<keyword evidence="3" id="KW-1185">Reference proteome</keyword>
<name>A0A5C3L5C1_COPMA</name>
<evidence type="ECO:0008006" key="4">
    <source>
        <dbReference type="Google" id="ProtNLM"/>
    </source>
</evidence>
<feature type="region of interest" description="Disordered" evidence="1">
    <location>
        <begin position="140"/>
        <end position="206"/>
    </location>
</feature>
<protein>
    <recommendedName>
        <fullName evidence="4">Rho termination factor N-terminal domain-containing protein</fullName>
    </recommendedName>
</protein>
<accession>A0A5C3L5C1</accession>
<dbReference type="STRING" id="230819.A0A5C3L5C1"/>
<dbReference type="Proteomes" id="UP000307440">
    <property type="component" value="Unassembled WGS sequence"/>
</dbReference>
<feature type="compositionally biased region" description="Polar residues" evidence="1">
    <location>
        <begin position="147"/>
        <end position="171"/>
    </location>
</feature>
<evidence type="ECO:0000313" key="3">
    <source>
        <dbReference type="Proteomes" id="UP000307440"/>
    </source>
</evidence>
<feature type="compositionally biased region" description="Polar residues" evidence="1">
    <location>
        <begin position="179"/>
        <end position="189"/>
    </location>
</feature>
<evidence type="ECO:0000256" key="1">
    <source>
        <dbReference type="SAM" id="MobiDB-lite"/>
    </source>
</evidence>
<dbReference type="EMBL" id="ML210159">
    <property type="protein sequence ID" value="TFK27997.1"/>
    <property type="molecule type" value="Genomic_DNA"/>
</dbReference>
<reference evidence="2 3" key="1">
    <citation type="journal article" date="2019" name="Nat. Ecol. Evol.">
        <title>Megaphylogeny resolves global patterns of mushroom evolution.</title>
        <authorList>
            <person name="Varga T."/>
            <person name="Krizsan K."/>
            <person name="Foldi C."/>
            <person name="Dima B."/>
            <person name="Sanchez-Garcia M."/>
            <person name="Sanchez-Ramirez S."/>
            <person name="Szollosi G.J."/>
            <person name="Szarkandi J.G."/>
            <person name="Papp V."/>
            <person name="Albert L."/>
            <person name="Andreopoulos W."/>
            <person name="Angelini C."/>
            <person name="Antonin V."/>
            <person name="Barry K.W."/>
            <person name="Bougher N.L."/>
            <person name="Buchanan P."/>
            <person name="Buyck B."/>
            <person name="Bense V."/>
            <person name="Catcheside P."/>
            <person name="Chovatia M."/>
            <person name="Cooper J."/>
            <person name="Damon W."/>
            <person name="Desjardin D."/>
            <person name="Finy P."/>
            <person name="Geml J."/>
            <person name="Haridas S."/>
            <person name="Hughes K."/>
            <person name="Justo A."/>
            <person name="Karasinski D."/>
            <person name="Kautmanova I."/>
            <person name="Kiss B."/>
            <person name="Kocsube S."/>
            <person name="Kotiranta H."/>
            <person name="LaButti K.M."/>
            <person name="Lechner B.E."/>
            <person name="Liimatainen K."/>
            <person name="Lipzen A."/>
            <person name="Lukacs Z."/>
            <person name="Mihaltcheva S."/>
            <person name="Morgado L.N."/>
            <person name="Niskanen T."/>
            <person name="Noordeloos M.E."/>
            <person name="Ohm R.A."/>
            <person name="Ortiz-Santana B."/>
            <person name="Ovrebo C."/>
            <person name="Racz N."/>
            <person name="Riley R."/>
            <person name="Savchenko A."/>
            <person name="Shiryaev A."/>
            <person name="Soop K."/>
            <person name="Spirin V."/>
            <person name="Szebenyi C."/>
            <person name="Tomsovsky M."/>
            <person name="Tulloss R.E."/>
            <person name="Uehling J."/>
            <person name="Grigoriev I.V."/>
            <person name="Vagvolgyi C."/>
            <person name="Papp T."/>
            <person name="Martin F.M."/>
            <person name="Miettinen O."/>
            <person name="Hibbett D.S."/>
            <person name="Nagy L.G."/>
        </authorList>
    </citation>
    <scope>NUCLEOTIDE SEQUENCE [LARGE SCALE GENOMIC DNA]</scope>
    <source>
        <strain evidence="2 3">CBS 121175</strain>
    </source>
</reference>
<dbReference type="OrthoDB" id="2368680at2759"/>
<gene>
    <name evidence="2" type="ORF">FA15DRAFT_753800</name>
</gene>
<proteinExistence type="predicted"/>
<dbReference type="AlphaFoldDB" id="A0A5C3L5C1"/>